<dbReference type="InterPro" id="IPR000298">
    <property type="entry name" value="Cyt_c_oxidase-like_su3"/>
</dbReference>
<organism evidence="9">
    <name type="scientific">marine metagenome</name>
    <dbReference type="NCBI Taxonomy" id="408172"/>
    <lineage>
        <taxon>unclassified sequences</taxon>
        <taxon>metagenomes</taxon>
        <taxon>ecological metagenomes</taxon>
    </lineage>
</organism>
<feature type="transmembrane region" description="Helical" evidence="7">
    <location>
        <begin position="79"/>
        <end position="99"/>
    </location>
</feature>
<evidence type="ECO:0000256" key="1">
    <source>
        <dbReference type="ARBA" id="ARBA00004651"/>
    </source>
</evidence>
<keyword evidence="5 7" id="KW-1133">Transmembrane helix</keyword>
<evidence type="ECO:0000256" key="6">
    <source>
        <dbReference type="ARBA" id="ARBA00023136"/>
    </source>
</evidence>
<reference evidence="9" key="1">
    <citation type="submission" date="2018-05" db="EMBL/GenBank/DDBJ databases">
        <authorList>
            <person name="Lanie J.A."/>
            <person name="Ng W.-L."/>
            <person name="Kazmierczak K.M."/>
            <person name="Andrzejewski T.M."/>
            <person name="Davidsen T.M."/>
            <person name="Wayne K.J."/>
            <person name="Tettelin H."/>
            <person name="Glass J.I."/>
            <person name="Rusch D."/>
            <person name="Podicherti R."/>
            <person name="Tsui H.-C.T."/>
            <person name="Winkler M.E."/>
        </authorList>
    </citation>
    <scope>NUCLEOTIDE SEQUENCE</scope>
</reference>
<dbReference type="GO" id="GO:0005886">
    <property type="term" value="C:plasma membrane"/>
    <property type="evidence" value="ECO:0007669"/>
    <property type="project" value="UniProtKB-SubCell"/>
</dbReference>
<evidence type="ECO:0000256" key="4">
    <source>
        <dbReference type="ARBA" id="ARBA00022692"/>
    </source>
</evidence>
<dbReference type="Gene3D" id="1.20.120.80">
    <property type="entry name" value="Cytochrome c oxidase, subunit III, four-helix bundle"/>
    <property type="match status" value="1"/>
</dbReference>
<feature type="transmembrane region" description="Helical" evidence="7">
    <location>
        <begin position="284"/>
        <end position="307"/>
    </location>
</feature>
<dbReference type="InterPro" id="IPR035973">
    <property type="entry name" value="Cyt_c_oxidase_su3-like_sf"/>
</dbReference>
<dbReference type="AlphaFoldDB" id="A0A381X7B3"/>
<dbReference type="PANTHER" id="PTHR11403:SF2">
    <property type="entry name" value="CYTOCHROME BO(3) UBIQUINOL OXIDASE SUBUNIT 3"/>
    <property type="match status" value="1"/>
</dbReference>
<evidence type="ECO:0000313" key="9">
    <source>
        <dbReference type="EMBL" id="SVA60510.1"/>
    </source>
</evidence>
<feature type="domain" description="Heme-copper oxidase subunit III family profile" evidence="8">
    <location>
        <begin position="37"/>
        <end position="346"/>
    </location>
</feature>
<dbReference type="SUPFAM" id="SSF81452">
    <property type="entry name" value="Cytochrome c oxidase subunit III-like"/>
    <property type="match status" value="1"/>
</dbReference>
<comment type="similarity">
    <text evidence="2">Belongs to the cytochrome c oxidase subunit 3 family.</text>
</comment>
<dbReference type="Pfam" id="PF00510">
    <property type="entry name" value="COX3"/>
    <property type="match status" value="2"/>
</dbReference>
<dbReference type="GO" id="GO:0019646">
    <property type="term" value="P:aerobic electron transport chain"/>
    <property type="evidence" value="ECO:0007669"/>
    <property type="project" value="InterPro"/>
</dbReference>
<dbReference type="InterPro" id="IPR013833">
    <property type="entry name" value="Cyt_c_oxidase_su3_a-hlx"/>
</dbReference>
<feature type="transmembrane region" description="Helical" evidence="7">
    <location>
        <begin position="184"/>
        <end position="207"/>
    </location>
</feature>
<feature type="non-terminal residue" evidence="9">
    <location>
        <position position="1"/>
    </location>
</feature>
<sequence length="346" mass="39504">WMVLGMGYIFSTTIKQFCRNSNTSFCRGGGRKNMSDEHDEHHAHIETPAPFLFCVGWAIMFIGLVMATSGGEDKTGDTGYWFVFILGIIGMFTAFFIWIQDYWNQESEEDEHIETHHSYWASISTRKFGIWIFLLTEVMVFSTLLSAYLRYRNAIPDYGTSGVDCGLQFEDCWVPAADVIKSHLIFGVINTFALLLSSLTVVLALYAARNNNPKAATRYLMGTFALGALFLILKLWEWGEMKNGHFWDAEHCDIVAGQNIADHCIAPKYENGFWLDTSIEGSTFYITTGTHGAHVFIGLIALGYLIAKANKDGYNEEYNETIELFGLYWHYVDIVWVFVFPFFYLY</sequence>
<protein>
    <recommendedName>
        <fullName evidence="8">Heme-copper oxidase subunit III family profile domain-containing protein</fullName>
    </recommendedName>
</protein>
<dbReference type="InterPro" id="IPR024791">
    <property type="entry name" value="Cyt_c/ubiquinol_Oxase_su3"/>
</dbReference>
<keyword evidence="6 7" id="KW-0472">Membrane</keyword>
<feature type="transmembrane region" description="Helical" evidence="7">
    <location>
        <begin position="327"/>
        <end position="345"/>
    </location>
</feature>
<evidence type="ECO:0000259" key="8">
    <source>
        <dbReference type="PROSITE" id="PS50253"/>
    </source>
</evidence>
<dbReference type="CDD" id="cd00386">
    <property type="entry name" value="Heme_Cu_Oxidase_III_like"/>
    <property type="match status" value="1"/>
</dbReference>
<keyword evidence="4 7" id="KW-0812">Transmembrane</keyword>
<dbReference type="Gene3D" id="1.10.287.70">
    <property type="match status" value="1"/>
</dbReference>
<accession>A0A381X7B3</accession>
<feature type="transmembrane region" description="Helical" evidence="7">
    <location>
        <begin position="49"/>
        <end position="67"/>
    </location>
</feature>
<dbReference type="GO" id="GO:0004129">
    <property type="term" value="F:cytochrome-c oxidase activity"/>
    <property type="evidence" value="ECO:0007669"/>
    <property type="project" value="InterPro"/>
</dbReference>
<evidence type="ECO:0000256" key="2">
    <source>
        <dbReference type="ARBA" id="ARBA00010581"/>
    </source>
</evidence>
<name>A0A381X7B3_9ZZZZ</name>
<keyword evidence="3" id="KW-1003">Cell membrane</keyword>
<feature type="transmembrane region" description="Helical" evidence="7">
    <location>
        <begin position="128"/>
        <end position="149"/>
    </location>
</feature>
<feature type="transmembrane region" description="Helical" evidence="7">
    <location>
        <begin position="219"/>
        <end position="236"/>
    </location>
</feature>
<comment type="subcellular location">
    <subcellularLocation>
        <location evidence="1">Cell membrane</location>
        <topology evidence="1">Multi-pass membrane protein</topology>
    </subcellularLocation>
</comment>
<evidence type="ECO:0000256" key="7">
    <source>
        <dbReference type="SAM" id="Phobius"/>
    </source>
</evidence>
<evidence type="ECO:0000256" key="3">
    <source>
        <dbReference type="ARBA" id="ARBA00022475"/>
    </source>
</evidence>
<dbReference type="PROSITE" id="PS50253">
    <property type="entry name" value="COX3"/>
    <property type="match status" value="1"/>
</dbReference>
<dbReference type="PANTHER" id="PTHR11403">
    <property type="entry name" value="CYTOCHROME C OXIDASE SUBUNIT III"/>
    <property type="match status" value="1"/>
</dbReference>
<evidence type="ECO:0000256" key="5">
    <source>
        <dbReference type="ARBA" id="ARBA00022989"/>
    </source>
</evidence>
<gene>
    <name evidence="9" type="ORF">METZ01_LOCUS113364</name>
</gene>
<proteinExistence type="inferred from homology"/>
<dbReference type="EMBL" id="UINC01014133">
    <property type="protein sequence ID" value="SVA60510.1"/>
    <property type="molecule type" value="Genomic_DNA"/>
</dbReference>